<reference evidence="6 7" key="1">
    <citation type="submission" date="2016-10" db="EMBL/GenBank/DDBJ databases">
        <authorList>
            <person name="de Groot N.N."/>
        </authorList>
    </citation>
    <scope>NUCLEOTIDE SEQUENCE [LARGE SCALE GENOMIC DNA]</scope>
    <source>
        <strain evidence="6 7">DSM 100674</strain>
    </source>
</reference>
<evidence type="ECO:0000259" key="5">
    <source>
        <dbReference type="Pfam" id="PF00535"/>
    </source>
</evidence>
<name>A0A1H7NL31_9RHOB</name>
<keyword evidence="2" id="KW-0328">Glycosyltransferase</keyword>
<protein>
    <submittedName>
        <fullName evidence="6">Glycosyltransferase, catalytic subunit of cellulose synthase and poly-beta-1,6-N-acetylglucosamine synthase</fullName>
    </submittedName>
</protein>
<dbReference type="Proteomes" id="UP000199582">
    <property type="component" value="Unassembled WGS sequence"/>
</dbReference>
<dbReference type="SUPFAM" id="SSF53448">
    <property type="entry name" value="Nucleotide-diphospho-sugar transferases"/>
    <property type="match status" value="1"/>
</dbReference>
<evidence type="ECO:0000256" key="4">
    <source>
        <dbReference type="SAM" id="Phobius"/>
    </source>
</evidence>
<keyword evidence="7" id="KW-1185">Reference proteome</keyword>
<evidence type="ECO:0000313" key="7">
    <source>
        <dbReference type="Proteomes" id="UP000199582"/>
    </source>
</evidence>
<dbReference type="Gene3D" id="3.90.550.10">
    <property type="entry name" value="Spore Coat Polysaccharide Biosynthesis Protein SpsA, Chain A"/>
    <property type="match status" value="1"/>
</dbReference>
<dbReference type="STRING" id="1287727.SAMN05443999_104175"/>
<dbReference type="Pfam" id="PF00535">
    <property type="entry name" value="Glycos_transf_2"/>
    <property type="match status" value="1"/>
</dbReference>
<keyword evidence="4" id="KW-1133">Transmembrane helix</keyword>
<feature type="transmembrane region" description="Helical" evidence="4">
    <location>
        <begin position="41"/>
        <end position="62"/>
    </location>
</feature>
<feature type="transmembrane region" description="Helical" evidence="4">
    <location>
        <begin position="68"/>
        <end position="89"/>
    </location>
</feature>
<proteinExistence type="inferred from homology"/>
<feature type="transmembrane region" description="Helical" evidence="4">
    <location>
        <begin position="393"/>
        <end position="421"/>
    </location>
</feature>
<keyword evidence="4" id="KW-0812">Transmembrane</keyword>
<evidence type="ECO:0000313" key="6">
    <source>
        <dbReference type="EMBL" id="SEL24260.1"/>
    </source>
</evidence>
<dbReference type="InterPro" id="IPR001173">
    <property type="entry name" value="Glyco_trans_2-like"/>
</dbReference>
<evidence type="ECO:0000256" key="1">
    <source>
        <dbReference type="ARBA" id="ARBA00006739"/>
    </source>
</evidence>
<evidence type="ECO:0000256" key="2">
    <source>
        <dbReference type="ARBA" id="ARBA00022676"/>
    </source>
</evidence>
<gene>
    <name evidence="6" type="ORF">SAMN05443999_104175</name>
</gene>
<dbReference type="AlphaFoldDB" id="A0A1H7NL31"/>
<keyword evidence="3 6" id="KW-0808">Transferase</keyword>
<keyword evidence="4" id="KW-0472">Membrane</keyword>
<dbReference type="EMBL" id="FOAG01000004">
    <property type="protein sequence ID" value="SEL24260.1"/>
    <property type="molecule type" value="Genomic_DNA"/>
</dbReference>
<organism evidence="6 7">
    <name type="scientific">Roseovarius azorensis</name>
    <dbReference type="NCBI Taxonomy" id="1287727"/>
    <lineage>
        <taxon>Bacteria</taxon>
        <taxon>Pseudomonadati</taxon>
        <taxon>Pseudomonadota</taxon>
        <taxon>Alphaproteobacteria</taxon>
        <taxon>Rhodobacterales</taxon>
        <taxon>Roseobacteraceae</taxon>
        <taxon>Roseovarius</taxon>
    </lineage>
</organism>
<dbReference type="GO" id="GO:0016757">
    <property type="term" value="F:glycosyltransferase activity"/>
    <property type="evidence" value="ECO:0007669"/>
    <property type="project" value="UniProtKB-KW"/>
</dbReference>
<feature type="domain" description="Glycosyltransferase 2-like" evidence="5">
    <location>
        <begin position="114"/>
        <end position="296"/>
    </location>
</feature>
<accession>A0A1H7NL31</accession>
<dbReference type="PANTHER" id="PTHR43630:SF1">
    <property type="entry name" value="POLY-BETA-1,6-N-ACETYL-D-GLUCOSAMINE SYNTHASE"/>
    <property type="match status" value="1"/>
</dbReference>
<dbReference type="PANTHER" id="PTHR43630">
    <property type="entry name" value="POLY-BETA-1,6-N-ACETYL-D-GLUCOSAMINE SYNTHASE"/>
    <property type="match status" value="1"/>
</dbReference>
<comment type="similarity">
    <text evidence="1">Belongs to the glycosyltransferase 2 family.</text>
</comment>
<sequence length="501" mass="54645">MTLVSFPLRSKVTPDKMPVSDGLTEARMRASPRLSPRRVPWISRLVIGAILMAFVLLVAQAFVQDSLAAWSVGIAYVAYDTALLLFTGLKTLDILRRREDGGTEDPPADLPRITVIIAAHDEERALVPTINALLAQTLPPAQILIADDGSTDGTKAVLRKTYGLDPPPVGELSAPAAEVPALCWLRLAHAGKAAALNAALSHAEHPVVLTVDADTILDPGALAAVAQDFAADLRLVAATGVLAPACGPGLSERVLQGFQTYEYLRNFISRHAWMRLDCLLLVSGAFAAFRRDAVMRVGGFDPGCLVEDYELIHRLRRHSAENGLDWSVRVIGRARGRTDAPGSLRAFLAQRRRWFGGFLQTHYWNRDMIGNPRFGRLGTVMMPVKTLDTLQPVFGIIAFALLVCFLVTSRAALAVSILSVMGAKIAVDLCFHLWSIHLYRRWTGAALVPGMAPVFPVALAEPFSFQLLRHLAAVLGWWTFVTGRQRWARHSRAGVGQRPVG</sequence>
<evidence type="ECO:0000256" key="3">
    <source>
        <dbReference type="ARBA" id="ARBA00022679"/>
    </source>
</evidence>
<dbReference type="InterPro" id="IPR029044">
    <property type="entry name" value="Nucleotide-diphossugar_trans"/>
</dbReference>
<dbReference type="CDD" id="cd06423">
    <property type="entry name" value="CESA_like"/>
    <property type="match status" value="1"/>
</dbReference>